<dbReference type="Proteomes" id="UP000009081">
    <property type="component" value="Plasmid megaplasmid"/>
</dbReference>
<feature type="signal peptide" evidence="2">
    <location>
        <begin position="1"/>
        <end position="24"/>
    </location>
</feature>
<feature type="chain" id="PRO_5002948514" evidence="2">
    <location>
        <begin position="25"/>
        <end position="388"/>
    </location>
</feature>
<keyword evidence="3" id="KW-0614">Plasmid</keyword>
<keyword evidence="4" id="KW-1185">Reference proteome</keyword>
<sequence length="388" mass="40172">MTAMSVPRLAMAFALGLHALPAHSQQDGPVDRFRLSLGQIAEQSPLASAEVPQVPCPKDGQGGPVDPPELPASKRLVLPLGTAGSLAFYTAHAQGSAGVLAPRGWSCHGLYGSNGDVLVVQPPGSAGDPRDASYRGQFVLRSFSDGGTSGRFEVARVGGRLFPQARAFAEQVKAEGIDDDPFPDTPWPSDRIERLGDGAVAFETPGGVEGLGRQGKGPYAPEPVSGAVAYAVSADGDPFLVQLKARLDRNIYPAVAIAFLDDLRPALERAGRPRAPSPASGPGDGALAAVRAFYEALGRADGETASGLVVPERRASGPYAPSSISRFYGSLAEPIRLLSATAAGGGDVEVRYRYRKPNGAVCDGRAVVATRSDGGAALIARIKPLNGC</sequence>
<reference evidence="3 4" key="1">
    <citation type="journal article" date="2009" name="PLoS ONE">
        <title>Methylobacterium genome sequences: a reference blueprint to investigate microbial metabolism of C1 compounds from natural and industrial sources.</title>
        <authorList>
            <person name="Vuilleumier S."/>
            <person name="Chistoserdova L."/>
            <person name="Lee M.-C."/>
            <person name="Bringel F."/>
            <person name="Lajus A."/>
            <person name="Zhou Y."/>
            <person name="Gourion B."/>
            <person name="Barbe V."/>
            <person name="Chang J."/>
            <person name="Cruveiller S."/>
            <person name="Dossat C."/>
            <person name="Gillett W."/>
            <person name="Gruffaz C."/>
            <person name="Haugen E."/>
            <person name="Hourcade E."/>
            <person name="Levy R."/>
            <person name="Mangenot S."/>
            <person name="Muller E."/>
            <person name="Nadalig T."/>
            <person name="Pagni M."/>
            <person name="Penny C."/>
            <person name="Peyraud R."/>
            <person name="Robinson D.G."/>
            <person name="Roche D."/>
            <person name="Rouy Z."/>
            <person name="Saenampechek C."/>
            <person name="Salvignol G."/>
            <person name="Vallenet D."/>
            <person name="Wu Z."/>
            <person name="Marx C.J."/>
            <person name="Vorholt J.A."/>
            <person name="Olson M.V."/>
            <person name="Kaul R."/>
            <person name="Weissenbach J."/>
            <person name="Medigue C."/>
            <person name="Lidstrom M.E."/>
        </authorList>
    </citation>
    <scope>NUCLEOTIDE SEQUENCE [LARGE SCALE GENOMIC DNA]</scope>
    <source>
        <strain evidence="4">ATCC 14718 / DSM 1338 / JCM 2805 / NCIMB 9133 / AM1</strain>
    </source>
</reference>
<dbReference type="AlphaFoldDB" id="C5B433"/>
<dbReference type="HOGENOM" id="CLU_711355_0_0_5"/>
<name>C5B433_METEA</name>
<proteinExistence type="predicted"/>
<evidence type="ECO:0000313" key="4">
    <source>
        <dbReference type="Proteomes" id="UP000009081"/>
    </source>
</evidence>
<protein>
    <submittedName>
        <fullName evidence="3">Uncharacterized protein</fullName>
    </submittedName>
</protein>
<keyword evidence="2" id="KW-0732">Signal</keyword>
<geneLocation type="plasmid" evidence="3 4">
    <name>megaplasmid</name>
</geneLocation>
<organism evidence="3 4">
    <name type="scientific">Methylorubrum extorquens (strain ATCC 14718 / DSM 1338 / JCM 2805 / NCIMB 9133 / AM1)</name>
    <name type="common">Methylobacterium extorquens</name>
    <dbReference type="NCBI Taxonomy" id="272630"/>
    <lineage>
        <taxon>Bacteria</taxon>
        <taxon>Pseudomonadati</taxon>
        <taxon>Pseudomonadota</taxon>
        <taxon>Alphaproteobacteria</taxon>
        <taxon>Hyphomicrobiales</taxon>
        <taxon>Methylobacteriaceae</taxon>
        <taxon>Methylorubrum</taxon>
    </lineage>
</organism>
<dbReference type="KEGG" id="mea:Mex_2p0346"/>
<evidence type="ECO:0000313" key="3">
    <source>
        <dbReference type="EMBL" id="ACS43215.1"/>
    </source>
</evidence>
<accession>C5B433</accession>
<evidence type="ECO:0000256" key="2">
    <source>
        <dbReference type="SAM" id="SignalP"/>
    </source>
</evidence>
<dbReference type="EMBL" id="CP001511">
    <property type="protein sequence ID" value="ACS43215.1"/>
    <property type="molecule type" value="Genomic_DNA"/>
</dbReference>
<evidence type="ECO:0000256" key="1">
    <source>
        <dbReference type="SAM" id="MobiDB-lite"/>
    </source>
</evidence>
<feature type="region of interest" description="Disordered" evidence="1">
    <location>
        <begin position="46"/>
        <end position="71"/>
    </location>
</feature>
<gene>
    <name evidence="3" type="ordered locus">MexAM1_META2p0346</name>
</gene>